<dbReference type="Pfam" id="PF02854">
    <property type="entry name" value="MIF4G"/>
    <property type="match status" value="1"/>
</dbReference>
<dbReference type="InterPro" id="IPR003890">
    <property type="entry name" value="MIF4G-like_typ-3"/>
</dbReference>
<evidence type="ECO:0000256" key="3">
    <source>
        <dbReference type="ARBA" id="ARBA00006856"/>
    </source>
</evidence>
<keyword evidence="6" id="KW-0539">Nucleus</keyword>
<sequence length="621" mass="70975">MADVDMDNGDRLKRKRSGSTSSVDGNLPPSSRRRSTSPRSSRIDLVKVNDADPVRRAERERQLAARVAAMELEKTDKTKEKTAEKEYDAKAEFAKLLSTRSGGVYMPPARLRALQESAAGDKTSQEYQRLSWDALRKSITGIVNRVNINNIKLIVPELFSENLIRGRGLFARSIMKAQASSLPFTPVFAALVAIINTKLPQVGELVLTRLISQFRRAFKRNDKIVCHSTTTFIAHLVNQAVAHEIIALQILVLLLERPTDDSIEIAVGFMREVGAFLAENSPKANATVYERFRAVLNEGSISHRVQYMIEVLMQVRKDKYKDNPILPEGLDLVEEDEQITHQIQLEEELQVQEGLNIFKVDPSFADNEEKYKSIKNEILGEDSDEESGSEEDSSEEEESEVEGKEGIEDQTGTNLVNLRRTIYLTIMNALNYEEAVHKLLKVQLSEGEEIEMVNMIIECCSQERSYSTFYGLIGERFSKLNRVWTECFESAFSNYYNTIHRYETNRLRNIARFFGHLFASDSISWIVLECIKINEDDTTSSSRIFVKIMMNEMMESMGLKTLADRFKDEEVKRACQGMFPMDVPKNTRFSINYFTSIGLGVVTEDMREWLKVRKFVCWQNF</sequence>
<dbReference type="SUPFAM" id="SSF48371">
    <property type="entry name" value="ARM repeat"/>
    <property type="match status" value="1"/>
</dbReference>
<dbReference type="Proteomes" id="UP001150266">
    <property type="component" value="Unassembled WGS sequence"/>
</dbReference>
<protein>
    <submittedName>
        <fullName evidence="9">Armadillo-type protein</fullName>
    </submittedName>
</protein>
<dbReference type="AlphaFoldDB" id="A0A9W9DWQ6"/>
<evidence type="ECO:0000313" key="9">
    <source>
        <dbReference type="EMBL" id="KAJ4489938.1"/>
    </source>
</evidence>
<gene>
    <name evidence="9" type="ORF">J3R30DRAFT_3417547</name>
</gene>
<dbReference type="InterPro" id="IPR003891">
    <property type="entry name" value="Initiation_fac_eIF4g_MI"/>
</dbReference>
<dbReference type="FunFam" id="1.25.40.180:FF:000004">
    <property type="entry name" value="pre-mRNA-splicing factor CWC22 homolog"/>
    <property type="match status" value="1"/>
</dbReference>
<dbReference type="InterPro" id="IPR050781">
    <property type="entry name" value="CWC22_splicing_factor"/>
</dbReference>
<evidence type="ECO:0000256" key="1">
    <source>
        <dbReference type="ARBA" id="ARBA00003777"/>
    </source>
</evidence>
<evidence type="ECO:0000256" key="5">
    <source>
        <dbReference type="ARBA" id="ARBA00023187"/>
    </source>
</evidence>
<feature type="region of interest" description="Disordered" evidence="7">
    <location>
        <begin position="1"/>
        <end position="57"/>
    </location>
</feature>
<name>A0A9W9DWQ6_9AGAR</name>
<keyword evidence="5" id="KW-0508">mRNA splicing</keyword>
<proteinExistence type="inferred from homology"/>
<comment type="similarity">
    <text evidence="3">Belongs to the CWC22 family.</text>
</comment>
<evidence type="ECO:0000256" key="2">
    <source>
        <dbReference type="ARBA" id="ARBA00004123"/>
    </source>
</evidence>
<organism evidence="9 10">
    <name type="scientific">Lentinula aciculospora</name>
    <dbReference type="NCBI Taxonomy" id="153920"/>
    <lineage>
        <taxon>Eukaryota</taxon>
        <taxon>Fungi</taxon>
        <taxon>Dikarya</taxon>
        <taxon>Basidiomycota</taxon>
        <taxon>Agaricomycotina</taxon>
        <taxon>Agaricomycetes</taxon>
        <taxon>Agaricomycetidae</taxon>
        <taxon>Agaricales</taxon>
        <taxon>Marasmiineae</taxon>
        <taxon>Omphalotaceae</taxon>
        <taxon>Lentinula</taxon>
    </lineage>
</organism>
<evidence type="ECO:0000313" key="10">
    <source>
        <dbReference type="Proteomes" id="UP001150266"/>
    </source>
</evidence>
<dbReference type="SMART" id="SM00544">
    <property type="entry name" value="MA3"/>
    <property type="match status" value="1"/>
</dbReference>
<evidence type="ECO:0000256" key="6">
    <source>
        <dbReference type="ARBA" id="ARBA00023242"/>
    </source>
</evidence>
<feature type="compositionally biased region" description="Basic and acidic residues" evidence="7">
    <location>
        <begin position="41"/>
        <end position="57"/>
    </location>
</feature>
<dbReference type="OrthoDB" id="1924287at2759"/>
<dbReference type="GO" id="GO:0000398">
    <property type="term" value="P:mRNA splicing, via spliceosome"/>
    <property type="evidence" value="ECO:0007669"/>
    <property type="project" value="TreeGrafter"/>
</dbReference>
<keyword evidence="10" id="KW-1185">Reference proteome</keyword>
<comment type="function">
    <text evidence="1">Involved in pre-mRNA splicing.</text>
</comment>
<comment type="subcellular location">
    <subcellularLocation>
        <location evidence="2">Nucleus</location>
    </subcellularLocation>
</comment>
<comment type="caution">
    <text evidence="9">The sequence shown here is derived from an EMBL/GenBank/DDBJ whole genome shotgun (WGS) entry which is preliminary data.</text>
</comment>
<evidence type="ECO:0000256" key="7">
    <source>
        <dbReference type="SAM" id="MobiDB-lite"/>
    </source>
</evidence>
<dbReference type="GO" id="GO:0071013">
    <property type="term" value="C:catalytic step 2 spliceosome"/>
    <property type="evidence" value="ECO:0007669"/>
    <property type="project" value="TreeGrafter"/>
</dbReference>
<dbReference type="SMART" id="SM00543">
    <property type="entry name" value="MIF4G"/>
    <property type="match status" value="1"/>
</dbReference>
<dbReference type="InterPro" id="IPR016024">
    <property type="entry name" value="ARM-type_fold"/>
</dbReference>
<dbReference type="GO" id="GO:0003723">
    <property type="term" value="F:RNA binding"/>
    <property type="evidence" value="ECO:0007669"/>
    <property type="project" value="InterPro"/>
</dbReference>
<evidence type="ECO:0000259" key="8">
    <source>
        <dbReference type="PROSITE" id="PS51366"/>
    </source>
</evidence>
<feature type="compositionally biased region" description="Acidic residues" evidence="7">
    <location>
        <begin position="379"/>
        <end position="400"/>
    </location>
</feature>
<dbReference type="PANTHER" id="PTHR18034">
    <property type="entry name" value="CELL CYCLE CONTROL PROTEIN CWF22-RELATED"/>
    <property type="match status" value="1"/>
</dbReference>
<reference evidence="9" key="1">
    <citation type="submission" date="2022-08" db="EMBL/GenBank/DDBJ databases">
        <title>A Global Phylogenomic Analysis of the Shiitake Genus Lentinula.</title>
        <authorList>
            <consortium name="DOE Joint Genome Institute"/>
            <person name="Sierra-Patev S."/>
            <person name="Min B."/>
            <person name="Naranjo-Ortiz M."/>
            <person name="Looney B."/>
            <person name="Konkel Z."/>
            <person name="Slot J.C."/>
            <person name="Sakamoto Y."/>
            <person name="Steenwyk J.L."/>
            <person name="Rokas A."/>
            <person name="Carro J."/>
            <person name="Camarero S."/>
            <person name="Ferreira P."/>
            <person name="Molpeceres G."/>
            <person name="Ruiz-Duenas F.J."/>
            <person name="Serrano A."/>
            <person name="Henrissat B."/>
            <person name="Drula E."/>
            <person name="Hughes K.W."/>
            <person name="Mata J.L."/>
            <person name="Ishikawa N.K."/>
            <person name="Vargas-Isla R."/>
            <person name="Ushijima S."/>
            <person name="Smith C.A."/>
            <person name="Ahrendt S."/>
            <person name="Andreopoulos W."/>
            <person name="He G."/>
            <person name="Labutti K."/>
            <person name="Lipzen A."/>
            <person name="Ng V."/>
            <person name="Riley R."/>
            <person name="Sandor L."/>
            <person name="Barry K."/>
            <person name="Martinez A.T."/>
            <person name="Xiao Y."/>
            <person name="Gibbons J.G."/>
            <person name="Terashima K."/>
            <person name="Grigoriev I.V."/>
            <person name="Hibbett D.S."/>
        </authorList>
    </citation>
    <scope>NUCLEOTIDE SEQUENCE</scope>
    <source>
        <strain evidence="9">JLM2183</strain>
    </source>
</reference>
<feature type="region of interest" description="Disordered" evidence="7">
    <location>
        <begin position="375"/>
        <end position="410"/>
    </location>
</feature>
<feature type="domain" description="MI" evidence="8">
    <location>
        <begin position="417"/>
        <end position="533"/>
    </location>
</feature>
<dbReference type="EMBL" id="JAOTPV010000001">
    <property type="protein sequence ID" value="KAJ4489938.1"/>
    <property type="molecule type" value="Genomic_DNA"/>
</dbReference>
<keyword evidence="4" id="KW-0507">mRNA processing</keyword>
<dbReference type="PROSITE" id="PS51366">
    <property type="entry name" value="MI"/>
    <property type="match status" value="1"/>
</dbReference>
<dbReference type="Gene3D" id="1.25.40.180">
    <property type="match status" value="1"/>
</dbReference>
<evidence type="ECO:0000256" key="4">
    <source>
        <dbReference type="ARBA" id="ARBA00022664"/>
    </source>
</evidence>
<dbReference type="Pfam" id="PF02847">
    <property type="entry name" value="MA3"/>
    <property type="match status" value="1"/>
</dbReference>
<accession>A0A9W9DWQ6</accession>
<dbReference type="PANTHER" id="PTHR18034:SF3">
    <property type="entry name" value="PRE-MRNA-SPLICING FACTOR CWC22 HOMOLOG"/>
    <property type="match status" value="1"/>
</dbReference>